<name>A0A512E524_9PROT</name>
<sequence length="114" mass="11857">MPPSHRAVVERTPERLRAEAAAIGVATAAYVDRLIDSRQHVAQGVRAAVGVIRLSGRHGAAALEKACERALAAGVLSPRFVEGLLKAAGHPVLPDAIDGGPGEHGNVRGPGYYH</sequence>
<reference evidence="1 2" key="1">
    <citation type="submission" date="2019-07" db="EMBL/GenBank/DDBJ databases">
        <title>Whole genome shotgun sequence of Skermanella aerolata NBRC 106429.</title>
        <authorList>
            <person name="Hosoyama A."/>
            <person name="Uohara A."/>
            <person name="Ohji S."/>
            <person name="Ichikawa N."/>
        </authorList>
    </citation>
    <scope>NUCLEOTIDE SEQUENCE [LARGE SCALE GENOMIC DNA]</scope>
    <source>
        <strain evidence="1 2">NBRC 106429</strain>
    </source>
</reference>
<dbReference type="RefSeq" id="WP_147041419.1">
    <property type="nucleotide sequence ID" value="NZ_BJYZ01000215.1"/>
</dbReference>
<evidence type="ECO:0000313" key="2">
    <source>
        <dbReference type="Proteomes" id="UP000321523"/>
    </source>
</evidence>
<proteinExistence type="predicted"/>
<gene>
    <name evidence="1" type="ORF">SAE02_79070</name>
</gene>
<accession>A0A512E524</accession>
<keyword evidence="2" id="KW-1185">Reference proteome</keyword>
<dbReference type="OrthoDB" id="2065409at2"/>
<dbReference type="AlphaFoldDB" id="A0A512E524"/>
<dbReference type="EMBL" id="BJYZ01000215">
    <property type="protein sequence ID" value="GEO43759.1"/>
    <property type="molecule type" value="Genomic_DNA"/>
</dbReference>
<dbReference type="Proteomes" id="UP000321523">
    <property type="component" value="Unassembled WGS sequence"/>
</dbReference>
<protein>
    <submittedName>
        <fullName evidence="1">Uncharacterized protein</fullName>
    </submittedName>
</protein>
<evidence type="ECO:0000313" key="1">
    <source>
        <dbReference type="EMBL" id="GEO43759.1"/>
    </source>
</evidence>
<comment type="caution">
    <text evidence="1">The sequence shown here is derived from an EMBL/GenBank/DDBJ whole genome shotgun (WGS) entry which is preliminary data.</text>
</comment>
<organism evidence="1 2">
    <name type="scientific">Skermanella aerolata</name>
    <dbReference type="NCBI Taxonomy" id="393310"/>
    <lineage>
        <taxon>Bacteria</taxon>
        <taxon>Pseudomonadati</taxon>
        <taxon>Pseudomonadota</taxon>
        <taxon>Alphaproteobacteria</taxon>
        <taxon>Rhodospirillales</taxon>
        <taxon>Azospirillaceae</taxon>
        <taxon>Skermanella</taxon>
    </lineage>
</organism>